<keyword evidence="1" id="KW-0472">Membrane</keyword>
<keyword evidence="3" id="KW-1185">Reference proteome</keyword>
<dbReference type="Proteomes" id="UP000419144">
    <property type="component" value="Unassembled WGS sequence"/>
</dbReference>
<dbReference type="GO" id="GO:0016192">
    <property type="term" value="P:vesicle-mediated transport"/>
    <property type="evidence" value="ECO:0007669"/>
    <property type="project" value="InterPro"/>
</dbReference>
<dbReference type="SMART" id="SM01398">
    <property type="entry name" value="Cornichon"/>
    <property type="match status" value="1"/>
</dbReference>
<organism evidence="2 3">
    <name type="scientific">Leishmania tarentolae</name>
    <name type="common">Sauroleishmania tarentolae</name>
    <dbReference type="NCBI Taxonomy" id="5689"/>
    <lineage>
        <taxon>Eukaryota</taxon>
        <taxon>Discoba</taxon>
        <taxon>Euglenozoa</taxon>
        <taxon>Kinetoplastea</taxon>
        <taxon>Metakinetoplastina</taxon>
        <taxon>Trypanosomatida</taxon>
        <taxon>Trypanosomatidae</taxon>
        <taxon>Leishmaniinae</taxon>
        <taxon>Leishmania</taxon>
        <taxon>lizard Leishmania</taxon>
    </lineage>
</organism>
<comment type="caution">
    <text evidence="2">The sequence shown here is derived from an EMBL/GenBank/DDBJ whole genome shotgun (WGS) entry which is preliminary data.</text>
</comment>
<dbReference type="EMBL" id="BLBS01000049">
    <property type="protein sequence ID" value="GET91722.1"/>
    <property type="molecule type" value="Genomic_DNA"/>
</dbReference>
<accession>A0A640KQD8</accession>
<name>A0A640KQD8_LEITA</name>
<evidence type="ECO:0000313" key="2">
    <source>
        <dbReference type="EMBL" id="GET91722.1"/>
    </source>
</evidence>
<keyword evidence="1" id="KW-1133">Transmembrane helix</keyword>
<feature type="transmembrane region" description="Helical" evidence="1">
    <location>
        <begin position="35"/>
        <end position="55"/>
    </location>
</feature>
<dbReference type="Pfam" id="PF03311">
    <property type="entry name" value="Cornichon"/>
    <property type="match status" value="1"/>
</dbReference>
<keyword evidence="1" id="KW-0812">Transmembrane</keyword>
<reference evidence="2" key="1">
    <citation type="submission" date="2019-11" db="EMBL/GenBank/DDBJ databases">
        <title>Leishmania tarentolae CDS.</title>
        <authorList>
            <person name="Goto Y."/>
            <person name="Yamagishi J."/>
        </authorList>
    </citation>
    <scope>NUCLEOTIDE SEQUENCE [LARGE SCALE GENOMIC DNA]</scope>
    <source>
        <strain evidence="2">Parrot Tar II</strain>
    </source>
</reference>
<evidence type="ECO:0000313" key="3">
    <source>
        <dbReference type="Proteomes" id="UP000419144"/>
    </source>
</evidence>
<dbReference type="VEuPathDB" id="TriTrypDB:LtaPh_3240100"/>
<dbReference type="OrthoDB" id="434393at2759"/>
<proteinExistence type="predicted"/>
<dbReference type="AlphaFoldDB" id="A0A640KQD8"/>
<protein>
    <submittedName>
        <fullName evidence="2">Uncharacterized protein</fullName>
    </submittedName>
</protein>
<evidence type="ECO:0000256" key="1">
    <source>
        <dbReference type="SAM" id="Phobius"/>
    </source>
</evidence>
<dbReference type="InterPro" id="IPR003377">
    <property type="entry name" value="Cornichon"/>
</dbReference>
<gene>
    <name evidence="2" type="ORF">LtaPh_3240100</name>
</gene>
<feature type="transmembrane region" description="Helical" evidence="1">
    <location>
        <begin position="167"/>
        <end position="186"/>
    </location>
</feature>
<sequence>MRSTRRLTEAFQLQFQWIPVLITNRHHHTGRERKWAMLFVVLHSTFLMVLCGHFMSVIVSWVLAFILQSGAMALCVMHLALLEEYADSMNNALELEHMVNPLIVAGVSVRCFASLQSVFTGWWMFLLGGGVEVAYNVYVAQRRSLLIDATTIWKELDTYRMDGRIRTVYQVLMVVFAVYCLIYSFISS</sequence>